<keyword evidence="1" id="KW-0732">Signal</keyword>
<dbReference type="PANTHER" id="PTHR33964">
    <property type="entry name" value="RE45066P-RELATED"/>
    <property type="match status" value="1"/>
</dbReference>
<feature type="chain" id="PRO_5042503139" evidence="1">
    <location>
        <begin position="29"/>
        <end position="235"/>
    </location>
</feature>
<name>A0AAJ7N695_9HYME</name>
<protein>
    <submittedName>
        <fullName evidence="3">Uncharacterized protein LOC108624691</fullName>
    </submittedName>
</protein>
<keyword evidence="2" id="KW-1185">Reference proteome</keyword>
<dbReference type="AlphaFoldDB" id="A0AAJ7N695"/>
<dbReference type="RefSeq" id="XP_017879654.1">
    <property type="nucleotide sequence ID" value="XM_018024165.2"/>
</dbReference>
<feature type="signal peptide" evidence="1">
    <location>
        <begin position="1"/>
        <end position="28"/>
    </location>
</feature>
<dbReference type="KEGG" id="ccal:108624691"/>
<dbReference type="PANTHER" id="PTHR33964:SF1">
    <property type="entry name" value="RE45066P"/>
    <property type="match status" value="1"/>
</dbReference>
<accession>A0AAJ7N695</accession>
<organism evidence="2 3">
    <name type="scientific">Ceratina calcarata</name>
    <dbReference type="NCBI Taxonomy" id="156304"/>
    <lineage>
        <taxon>Eukaryota</taxon>
        <taxon>Metazoa</taxon>
        <taxon>Ecdysozoa</taxon>
        <taxon>Arthropoda</taxon>
        <taxon>Hexapoda</taxon>
        <taxon>Insecta</taxon>
        <taxon>Pterygota</taxon>
        <taxon>Neoptera</taxon>
        <taxon>Endopterygota</taxon>
        <taxon>Hymenoptera</taxon>
        <taxon>Apocrita</taxon>
        <taxon>Aculeata</taxon>
        <taxon>Apoidea</taxon>
        <taxon>Anthophila</taxon>
        <taxon>Apidae</taxon>
        <taxon>Ceratina</taxon>
        <taxon>Zadontomerus</taxon>
    </lineage>
</organism>
<dbReference type="GeneID" id="108624691"/>
<proteinExistence type="predicted"/>
<evidence type="ECO:0000256" key="1">
    <source>
        <dbReference type="SAM" id="SignalP"/>
    </source>
</evidence>
<gene>
    <name evidence="3" type="primary">LOC108624691</name>
</gene>
<evidence type="ECO:0000313" key="2">
    <source>
        <dbReference type="Proteomes" id="UP000694925"/>
    </source>
</evidence>
<dbReference type="Proteomes" id="UP000694925">
    <property type="component" value="Unplaced"/>
</dbReference>
<evidence type="ECO:0000313" key="3">
    <source>
        <dbReference type="RefSeq" id="XP_017879654.1"/>
    </source>
</evidence>
<sequence length="235" mass="27038">MRNLVEKQLSWLALIVTGFYSLLGSCRSEECGHERLVKCGRPLERINTSNFVETKEELQRVCPDFEAGMKCIQTYTLDCLQEKQREHFNSLYLSTYKVVMELCQDGPYQDEFLRHTRCMKTVQPEYELCSKRYQKTTQELEQKNQTSPQETMKPLCCGFKGFLECAHHTIRRACGEETAQFGKEFLDRMSSSLLRSHCAPFTNEVCTIGNSSGHLLPSLLAVLLCLGLTIARYFT</sequence>
<dbReference type="PROSITE" id="PS51257">
    <property type="entry name" value="PROKAR_LIPOPROTEIN"/>
    <property type="match status" value="1"/>
</dbReference>
<reference evidence="3" key="1">
    <citation type="submission" date="2025-08" db="UniProtKB">
        <authorList>
            <consortium name="RefSeq"/>
        </authorList>
    </citation>
    <scope>IDENTIFICATION</scope>
    <source>
        <tissue evidence="3">Whole body</tissue>
    </source>
</reference>